<dbReference type="InterPro" id="IPR042088">
    <property type="entry name" value="OligoPept_F_C"/>
</dbReference>
<evidence type="ECO:0000313" key="1">
    <source>
        <dbReference type="EMBL" id="KKU26809.1"/>
    </source>
</evidence>
<sequence length="592" mass="67837">MPLPDIMPGISKWTGENGNRHHEQTLAGLHALNMVEREEHNMLPALQEVQKFSTELQKPLSGHTTFFPEEQQHRLETVMSDAIVSLPSVHAHLQRLEGAPPIITSEEPTHKPAGVFADLLGRFPRDSIDKLQEEDIVPTTLVLLRLTETADGTKDYFETLAPEIKKGLHFETIIRGLNDVTGRIDRLIGKIKERFPKNHPLAPLVEYFGMDREQFQNVHQTLLQAYMQKPTAHIGRFSREYRQANTVDAKEKNILARAEFFHQQGINNLIMAMADFFSQQTEQQNRDRELSLLESDQQHIREAVPMLQNLADSLRQRPGMPITYAHLTLPASEEYKTFAQKPAFPSFREARLFIETNYTHIPLDHISFVFHASNGGMFGPVGETGPIIKLSQSPDSPVSMETFRQIMHEIGHACHFFFGGKQENGILLNRTQSSEGFAFLFQNAAQLDYISRKEKNQERARALSKEVLKQFTLETISWYLTASFETKFHNQETHTKETARRVWEETNREIGIAVPEKQQDAWVNPLFISHPRYYGKYVSAALEIISRSDDLRVFIEEKGMDALVTKMRQSVFTKGWMPFHEQAPLISKALSE</sequence>
<reference evidence="1 2" key="1">
    <citation type="journal article" date="2015" name="Nature">
        <title>rRNA introns, odd ribosomes, and small enigmatic genomes across a large radiation of phyla.</title>
        <authorList>
            <person name="Brown C.T."/>
            <person name="Hug L.A."/>
            <person name="Thomas B.C."/>
            <person name="Sharon I."/>
            <person name="Castelle C.J."/>
            <person name="Singh A."/>
            <person name="Wilkins M.J."/>
            <person name="Williams K.H."/>
            <person name="Banfield J.F."/>
        </authorList>
    </citation>
    <scope>NUCLEOTIDE SEQUENCE [LARGE SCALE GENOMIC DNA]</scope>
</reference>
<protein>
    <submittedName>
        <fullName evidence="1">Uncharacterized protein</fullName>
    </submittedName>
</protein>
<evidence type="ECO:0000313" key="2">
    <source>
        <dbReference type="Proteomes" id="UP000034175"/>
    </source>
</evidence>
<dbReference type="AlphaFoldDB" id="A0A0G1P1M6"/>
<dbReference type="Proteomes" id="UP000034175">
    <property type="component" value="Unassembled WGS sequence"/>
</dbReference>
<comment type="caution">
    <text evidence="1">The sequence shown here is derived from an EMBL/GenBank/DDBJ whole genome shotgun (WGS) entry which is preliminary data.</text>
</comment>
<dbReference type="EMBL" id="LCMA01000006">
    <property type="protein sequence ID" value="KKU26809.1"/>
    <property type="molecule type" value="Genomic_DNA"/>
</dbReference>
<gene>
    <name evidence="1" type="ORF">UX39_C0006G0021</name>
</gene>
<dbReference type="Gene3D" id="1.10.1370.20">
    <property type="entry name" value="Oligoendopeptidase f, C-terminal domain"/>
    <property type="match status" value="1"/>
</dbReference>
<accession>A0A0G1P1M6</accession>
<name>A0A0G1P1M6_9BACT</name>
<organism evidence="1 2">
    <name type="scientific">Candidatus Magasanikbacteria bacterium GW2011_GWA2_46_17</name>
    <dbReference type="NCBI Taxonomy" id="1619042"/>
    <lineage>
        <taxon>Bacteria</taxon>
        <taxon>Candidatus Magasanikiibacteriota</taxon>
    </lineage>
</organism>
<proteinExistence type="predicted"/>
<dbReference type="SUPFAM" id="SSF55486">
    <property type="entry name" value="Metalloproteases ('zincins'), catalytic domain"/>
    <property type="match status" value="1"/>
</dbReference>